<dbReference type="AlphaFoldDB" id="A0A1G8RGG2"/>
<evidence type="ECO:0000259" key="1">
    <source>
        <dbReference type="PROSITE" id="PS51186"/>
    </source>
</evidence>
<dbReference type="STRING" id="86666.SAMN04490247_1019"/>
<gene>
    <name evidence="2" type="ORF">SAMN04490247_1019</name>
</gene>
<protein>
    <submittedName>
        <fullName evidence="2">Acetyltransferase (GNAT) family protein</fullName>
    </submittedName>
</protein>
<dbReference type="GO" id="GO:0016747">
    <property type="term" value="F:acyltransferase activity, transferring groups other than amino-acyl groups"/>
    <property type="evidence" value="ECO:0007669"/>
    <property type="project" value="InterPro"/>
</dbReference>
<dbReference type="PROSITE" id="PS51186">
    <property type="entry name" value="GNAT"/>
    <property type="match status" value="1"/>
</dbReference>
<proteinExistence type="predicted"/>
<sequence length="140" mass="16797">MEIIQQWKQDDSDYIRKKVIEHNMQELPDELKTPNKDISFMLKDDSGEICGGITANSFWHHVHIEFLWVAEEYRGKGYGRTLLEKVERFARNNECRFVYLDSFSFQAPEFYINNGYEVFGCIEDHPKGFHQYFLIKRFDK</sequence>
<dbReference type="Pfam" id="PF00583">
    <property type="entry name" value="Acetyltransf_1"/>
    <property type="match status" value="1"/>
</dbReference>
<evidence type="ECO:0000313" key="3">
    <source>
        <dbReference type="Proteomes" id="UP000199225"/>
    </source>
</evidence>
<organism evidence="2 3">
    <name type="scientific">Salimicrobium halophilum</name>
    <dbReference type="NCBI Taxonomy" id="86666"/>
    <lineage>
        <taxon>Bacteria</taxon>
        <taxon>Bacillati</taxon>
        <taxon>Bacillota</taxon>
        <taxon>Bacilli</taxon>
        <taxon>Bacillales</taxon>
        <taxon>Bacillaceae</taxon>
        <taxon>Salimicrobium</taxon>
    </lineage>
</organism>
<dbReference type="EMBL" id="FNEV01000002">
    <property type="protein sequence ID" value="SDJ16076.1"/>
    <property type="molecule type" value="Genomic_DNA"/>
</dbReference>
<dbReference type="InterPro" id="IPR000182">
    <property type="entry name" value="GNAT_dom"/>
</dbReference>
<evidence type="ECO:0000313" key="2">
    <source>
        <dbReference type="EMBL" id="SDJ16076.1"/>
    </source>
</evidence>
<dbReference type="InterPro" id="IPR016181">
    <property type="entry name" value="Acyl_CoA_acyltransferase"/>
</dbReference>
<name>A0A1G8RGG2_9BACI</name>
<dbReference type="RefSeq" id="WP_093192690.1">
    <property type="nucleotide sequence ID" value="NZ_FNEV01000002.1"/>
</dbReference>
<dbReference type="Proteomes" id="UP000199225">
    <property type="component" value="Unassembled WGS sequence"/>
</dbReference>
<keyword evidence="2" id="KW-0808">Transferase</keyword>
<keyword evidence="3" id="KW-1185">Reference proteome</keyword>
<reference evidence="3" key="1">
    <citation type="submission" date="2016-10" db="EMBL/GenBank/DDBJ databases">
        <authorList>
            <person name="Varghese N."/>
            <person name="Submissions S."/>
        </authorList>
    </citation>
    <scope>NUCLEOTIDE SEQUENCE [LARGE SCALE GENOMIC DNA]</scope>
    <source>
        <strain evidence="3">DSM 4771</strain>
    </source>
</reference>
<dbReference type="OrthoDB" id="9787920at2"/>
<feature type="domain" description="N-acetyltransferase" evidence="1">
    <location>
        <begin position="1"/>
        <end position="139"/>
    </location>
</feature>
<dbReference type="Gene3D" id="3.40.630.30">
    <property type="match status" value="1"/>
</dbReference>
<accession>A0A1G8RGG2</accession>
<dbReference type="CDD" id="cd04301">
    <property type="entry name" value="NAT_SF"/>
    <property type="match status" value="1"/>
</dbReference>
<dbReference type="SUPFAM" id="SSF55729">
    <property type="entry name" value="Acyl-CoA N-acyltransferases (Nat)"/>
    <property type="match status" value="1"/>
</dbReference>